<dbReference type="EMBL" id="JAJSOF020000003">
    <property type="protein sequence ID" value="KAJ4449836.1"/>
    <property type="molecule type" value="Genomic_DNA"/>
</dbReference>
<sequence>MDRIAETDMREKGNDRRQEKLKHSEENYPYHLRHRRSVSSATVLSIIRTSPQKWSINRTTPFRDVGLEEVEKIIFIVCGPPGPRPYPLLLFKICDIELLES</sequence>
<organism evidence="2 3">
    <name type="scientific">Periplaneta americana</name>
    <name type="common">American cockroach</name>
    <name type="synonym">Blatta americana</name>
    <dbReference type="NCBI Taxonomy" id="6978"/>
    <lineage>
        <taxon>Eukaryota</taxon>
        <taxon>Metazoa</taxon>
        <taxon>Ecdysozoa</taxon>
        <taxon>Arthropoda</taxon>
        <taxon>Hexapoda</taxon>
        <taxon>Insecta</taxon>
        <taxon>Pterygota</taxon>
        <taxon>Neoptera</taxon>
        <taxon>Polyneoptera</taxon>
        <taxon>Dictyoptera</taxon>
        <taxon>Blattodea</taxon>
        <taxon>Blattoidea</taxon>
        <taxon>Blattidae</taxon>
        <taxon>Blattinae</taxon>
        <taxon>Periplaneta</taxon>
    </lineage>
</organism>
<evidence type="ECO:0000313" key="2">
    <source>
        <dbReference type="EMBL" id="KAJ4449836.1"/>
    </source>
</evidence>
<gene>
    <name evidence="2" type="ORF">ANN_01242</name>
</gene>
<keyword evidence="3" id="KW-1185">Reference proteome</keyword>
<protein>
    <submittedName>
        <fullName evidence="2">Uncharacterized protein</fullName>
    </submittedName>
</protein>
<evidence type="ECO:0000256" key="1">
    <source>
        <dbReference type="SAM" id="MobiDB-lite"/>
    </source>
</evidence>
<feature type="region of interest" description="Disordered" evidence="1">
    <location>
        <begin position="1"/>
        <end position="26"/>
    </location>
</feature>
<accession>A0ABQ8TVF8</accession>
<reference evidence="2 3" key="1">
    <citation type="journal article" date="2022" name="Allergy">
        <title>Genome assembly and annotation of Periplaneta americana reveal a comprehensive cockroach allergen profile.</title>
        <authorList>
            <person name="Wang L."/>
            <person name="Xiong Q."/>
            <person name="Saelim N."/>
            <person name="Wang L."/>
            <person name="Nong W."/>
            <person name="Wan A.T."/>
            <person name="Shi M."/>
            <person name="Liu X."/>
            <person name="Cao Q."/>
            <person name="Hui J.H.L."/>
            <person name="Sookrung N."/>
            <person name="Leung T.F."/>
            <person name="Tungtrongchitr A."/>
            <person name="Tsui S.K.W."/>
        </authorList>
    </citation>
    <scope>NUCLEOTIDE SEQUENCE [LARGE SCALE GENOMIC DNA]</scope>
    <source>
        <strain evidence="2">PWHHKU_190912</strain>
    </source>
</reference>
<comment type="caution">
    <text evidence="2">The sequence shown here is derived from an EMBL/GenBank/DDBJ whole genome shotgun (WGS) entry which is preliminary data.</text>
</comment>
<evidence type="ECO:0000313" key="3">
    <source>
        <dbReference type="Proteomes" id="UP001148838"/>
    </source>
</evidence>
<dbReference type="Proteomes" id="UP001148838">
    <property type="component" value="Unassembled WGS sequence"/>
</dbReference>
<proteinExistence type="predicted"/>
<name>A0ABQ8TVF8_PERAM</name>